<evidence type="ECO:0000256" key="6">
    <source>
        <dbReference type="ARBA" id="ARBA00022692"/>
    </source>
</evidence>
<dbReference type="FunFam" id="1.10.8.60:FF:000001">
    <property type="entry name" value="ATP-dependent zinc metalloprotease FtsH"/>
    <property type="match status" value="1"/>
</dbReference>
<dbReference type="CDD" id="cd19501">
    <property type="entry name" value="RecA-like_FtsH"/>
    <property type="match status" value="1"/>
</dbReference>
<dbReference type="GO" id="GO:0034982">
    <property type="term" value="P:mitochondrial protein processing"/>
    <property type="evidence" value="ECO:0007669"/>
    <property type="project" value="UniProtKB-ARBA"/>
</dbReference>
<comment type="subcellular location">
    <subcellularLocation>
        <location evidence="2">Mitochondrion membrane</location>
    </subcellularLocation>
</comment>
<evidence type="ECO:0000256" key="2">
    <source>
        <dbReference type="ARBA" id="ARBA00004325"/>
    </source>
</evidence>
<comment type="subunit">
    <text evidence="16">Homohexamer; may also form heterohexamers. Exists in several complexes of 600-1100 kDa. Interacts with AFG1L.</text>
</comment>
<keyword evidence="13" id="KW-0482">Metalloprotease</keyword>
<keyword evidence="15" id="KW-0472">Membrane</keyword>
<evidence type="ECO:0000256" key="13">
    <source>
        <dbReference type="ARBA" id="ARBA00023049"/>
    </source>
</evidence>
<dbReference type="OrthoDB" id="1413014at2759"/>
<keyword evidence="11" id="KW-0067">ATP-binding</keyword>
<dbReference type="KEGG" id="stru:115195662"/>
<evidence type="ECO:0000259" key="20">
    <source>
        <dbReference type="SMART" id="SM00382"/>
    </source>
</evidence>
<evidence type="ECO:0000256" key="14">
    <source>
        <dbReference type="ARBA" id="ARBA00023128"/>
    </source>
</evidence>
<evidence type="ECO:0000256" key="16">
    <source>
        <dbReference type="ARBA" id="ARBA00062117"/>
    </source>
</evidence>
<accession>A0A673XT20</accession>
<evidence type="ECO:0000313" key="22">
    <source>
        <dbReference type="Proteomes" id="UP000472277"/>
    </source>
</evidence>
<protein>
    <recommendedName>
        <fullName evidence="17">ATP-dependent zinc metalloprotease YME1L1</fullName>
    </recommendedName>
    <alternativeName>
        <fullName evidence="18">ATP-dependent metalloprotease FtsH1</fullName>
    </alternativeName>
    <alternativeName>
        <fullName evidence="19">YME1-like protein 1</fullName>
    </alternativeName>
</protein>
<dbReference type="Pfam" id="PF17862">
    <property type="entry name" value="AAA_lid_3"/>
    <property type="match status" value="1"/>
</dbReference>
<proteinExistence type="inferred from homology"/>
<dbReference type="GO" id="GO:0004176">
    <property type="term" value="F:ATP-dependent peptidase activity"/>
    <property type="evidence" value="ECO:0007669"/>
    <property type="project" value="InterPro"/>
</dbReference>
<keyword evidence="5" id="KW-0645">Protease</keyword>
<name>A0A673XT20_SALTR</name>
<dbReference type="Ensembl" id="ENSSTUT00000024945.1">
    <property type="protein sequence ID" value="ENSSTUP00000023776.1"/>
    <property type="gene ID" value="ENSSTUG00000007533.1"/>
</dbReference>
<evidence type="ECO:0000256" key="18">
    <source>
        <dbReference type="ARBA" id="ARBA00078792"/>
    </source>
</evidence>
<dbReference type="Gene3D" id="1.10.8.60">
    <property type="match status" value="1"/>
</dbReference>
<dbReference type="Pfam" id="PF01434">
    <property type="entry name" value="Peptidase_M41"/>
    <property type="match status" value="1"/>
</dbReference>
<comment type="similarity">
    <text evidence="4">In the N-terminal section; belongs to the AAA ATPase family.</text>
</comment>
<evidence type="ECO:0000256" key="1">
    <source>
        <dbReference type="ARBA" id="ARBA00001947"/>
    </source>
</evidence>
<dbReference type="GO" id="GO:0046872">
    <property type="term" value="F:metal ion binding"/>
    <property type="evidence" value="ECO:0007669"/>
    <property type="project" value="UniProtKB-KW"/>
</dbReference>
<dbReference type="NCBIfam" id="TIGR01241">
    <property type="entry name" value="FtsH_fam"/>
    <property type="match status" value="1"/>
</dbReference>
<dbReference type="SUPFAM" id="SSF52540">
    <property type="entry name" value="P-loop containing nucleoside triphosphate hydrolases"/>
    <property type="match status" value="1"/>
</dbReference>
<keyword evidence="9" id="KW-0378">Hydrolase</keyword>
<reference evidence="21" key="1">
    <citation type="submission" date="2025-08" db="UniProtKB">
        <authorList>
            <consortium name="Ensembl"/>
        </authorList>
    </citation>
    <scope>IDENTIFICATION</scope>
</reference>
<dbReference type="Pfam" id="PF00004">
    <property type="entry name" value="AAA"/>
    <property type="match status" value="1"/>
</dbReference>
<evidence type="ECO:0000313" key="21">
    <source>
        <dbReference type="Ensembl" id="ENSSTUP00000023776.1"/>
    </source>
</evidence>
<dbReference type="Gene3D" id="1.20.58.760">
    <property type="entry name" value="Peptidase M41"/>
    <property type="match status" value="1"/>
</dbReference>
<dbReference type="FunCoup" id="A0A673XT20">
    <property type="interactions" value="2046"/>
</dbReference>
<dbReference type="PROSITE" id="PS00674">
    <property type="entry name" value="AAA"/>
    <property type="match status" value="1"/>
</dbReference>
<keyword evidence="12" id="KW-1133">Transmembrane helix</keyword>
<organism evidence="21 22">
    <name type="scientific">Salmo trutta</name>
    <name type="common">Brown trout</name>
    <dbReference type="NCBI Taxonomy" id="8032"/>
    <lineage>
        <taxon>Eukaryota</taxon>
        <taxon>Metazoa</taxon>
        <taxon>Chordata</taxon>
        <taxon>Craniata</taxon>
        <taxon>Vertebrata</taxon>
        <taxon>Euteleostomi</taxon>
        <taxon>Actinopterygii</taxon>
        <taxon>Neopterygii</taxon>
        <taxon>Teleostei</taxon>
        <taxon>Protacanthopterygii</taxon>
        <taxon>Salmoniformes</taxon>
        <taxon>Salmonidae</taxon>
        <taxon>Salmoninae</taxon>
        <taxon>Salmo</taxon>
    </lineage>
</organism>
<keyword evidence="6" id="KW-0812">Transmembrane</keyword>
<dbReference type="AlphaFoldDB" id="A0A673XT20"/>
<dbReference type="InterPro" id="IPR041569">
    <property type="entry name" value="AAA_lid_3"/>
</dbReference>
<dbReference type="PANTHER" id="PTHR23076:SF97">
    <property type="entry name" value="ATP-DEPENDENT ZINC METALLOPROTEASE YME1L1"/>
    <property type="match status" value="1"/>
</dbReference>
<dbReference type="HAMAP" id="MF_01458">
    <property type="entry name" value="FtsH"/>
    <property type="match status" value="1"/>
</dbReference>
<evidence type="ECO:0000256" key="9">
    <source>
        <dbReference type="ARBA" id="ARBA00022801"/>
    </source>
</evidence>
<comment type="cofactor">
    <cofactor evidence="1">
        <name>Zn(2+)</name>
        <dbReference type="ChEBI" id="CHEBI:29105"/>
    </cofactor>
</comment>
<evidence type="ECO:0000256" key="10">
    <source>
        <dbReference type="ARBA" id="ARBA00022833"/>
    </source>
</evidence>
<feature type="domain" description="AAA+ ATPase" evidence="20">
    <location>
        <begin position="324"/>
        <end position="461"/>
    </location>
</feature>
<evidence type="ECO:0000256" key="7">
    <source>
        <dbReference type="ARBA" id="ARBA00022723"/>
    </source>
</evidence>
<keyword evidence="14" id="KW-0496">Mitochondrion</keyword>
<keyword evidence="10" id="KW-0862">Zinc</keyword>
<dbReference type="PANTHER" id="PTHR23076">
    <property type="entry name" value="METALLOPROTEASE M41 FTSH"/>
    <property type="match status" value="1"/>
</dbReference>
<dbReference type="InterPro" id="IPR037219">
    <property type="entry name" value="Peptidase_M41-like"/>
</dbReference>
<gene>
    <name evidence="21" type="primary">YME1L1</name>
    <name evidence="21" type="synonym">LOC115195662</name>
</gene>
<evidence type="ECO:0000256" key="12">
    <source>
        <dbReference type="ARBA" id="ARBA00022989"/>
    </source>
</evidence>
<dbReference type="InParanoid" id="A0A673XT20"/>
<dbReference type="InterPro" id="IPR003593">
    <property type="entry name" value="AAA+_ATPase"/>
</dbReference>
<evidence type="ECO:0000256" key="3">
    <source>
        <dbReference type="ARBA" id="ARBA00010044"/>
    </source>
</evidence>
<keyword evidence="22" id="KW-1185">Reference proteome</keyword>
<dbReference type="SUPFAM" id="SSF140990">
    <property type="entry name" value="FtsH protease domain-like"/>
    <property type="match status" value="1"/>
</dbReference>
<dbReference type="GO" id="GO:0004222">
    <property type="term" value="F:metalloendopeptidase activity"/>
    <property type="evidence" value="ECO:0007669"/>
    <property type="project" value="InterPro"/>
</dbReference>
<dbReference type="GO" id="GO:0010636">
    <property type="term" value="P:positive regulation of mitochondrial fusion"/>
    <property type="evidence" value="ECO:0007669"/>
    <property type="project" value="UniProtKB-ARBA"/>
</dbReference>
<reference evidence="21" key="2">
    <citation type="submission" date="2025-09" db="UniProtKB">
        <authorList>
            <consortium name="Ensembl"/>
        </authorList>
    </citation>
    <scope>IDENTIFICATION</scope>
</reference>
<dbReference type="InterPro" id="IPR003959">
    <property type="entry name" value="ATPase_AAA_core"/>
</dbReference>
<dbReference type="GO" id="GO:0005524">
    <property type="term" value="F:ATP binding"/>
    <property type="evidence" value="ECO:0007669"/>
    <property type="project" value="UniProtKB-KW"/>
</dbReference>
<evidence type="ECO:0000256" key="15">
    <source>
        <dbReference type="ARBA" id="ARBA00023136"/>
    </source>
</evidence>
<dbReference type="GO" id="GO:0006515">
    <property type="term" value="P:protein quality control for misfolded or incompletely synthesized proteins"/>
    <property type="evidence" value="ECO:0007669"/>
    <property type="project" value="TreeGrafter"/>
</dbReference>
<evidence type="ECO:0000256" key="5">
    <source>
        <dbReference type="ARBA" id="ARBA00022670"/>
    </source>
</evidence>
<dbReference type="Gene3D" id="3.40.50.300">
    <property type="entry name" value="P-loop containing nucleotide triphosphate hydrolases"/>
    <property type="match status" value="1"/>
</dbReference>
<dbReference type="Proteomes" id="UP000472277">
    <property type="component" value="Chromosome 6"/>
</dbReference>
<evidence type="ECO:0000256" key="17">
    <source>
        <dbReference type="ARBA" id="ARBA00072035"/>
    </source>
</evidence>
<dbReference type="SMART" id="SM00382">
    <property type="entry name" value="AAA"/>
    <property type="match status" value="1"/>
</dbReference>
<dbReference type="GO" id="GO:0005743">
    <property type="term" value="C:mitochondrial inner membrane"/>
    <property type="evidence" value="ECO:0007669"/>
    <property type="project" value="TreeGrafter"/>
</dbReference>
<evidence type="ECO:0000256" key="19">
    <source>
        <dbReference type="ARBA" id="ARBA00078852"/>
    </source>
</evidence>
<dbReference type="FunFam" id="1.20.58.760:FF:000002">
    <property type="entry name" value="ATP-dependent zinc metalloprotease FtsH"/>
    <property type="match status" value="1"/>
</dbReference>
<sequence>MFSFSTTFQPQVTSQLISQLISALHSLKNSASSTVTASVQGLQKDVTPEQDPLLTEPSVNLRDLGLSDLRVGQLDELLNRLLPSLGSEDGPATSRWRTSHVSAESFFHNKHGLSNTKLGVFGSPMFHRPNQSPLQVVCSELQCWPVRVQNRGFKTLRKSRRVQSGYAGPAEPEGYTTTFMKGLLLRPDKAPEAESLDQVVKLKNLPGDQQDAFKSGFTEGFMKSQAFTQRTQDSLRRTRLILLVLLLVGIYGLSRTPFLSGKGSFSDAVRFRTTSGLDSQVDPVQVKSVTFEHVKGAEEAKNELQDVVEFLKNPQKFTVLGGKLPKGILLIGPPGTGKTLLARAVAGEADVPFFYASGSEFDEMFVGVGASRIRNLFKEAKANAPCVIFIDELDSVGGKRIESPMHPYSRQTINQLLAEMDGFKPNEGVIVIGATNFAEALDNALVRPGRFDMQVTVPRPDVKGRTEILNWYLQKIKVDPNVNAEIIARGTVGFTGAELENLVNQAALKAAMDGLDLVTMKELEFSKDKILMGPERKSVEIDKKNKQITAYHESGHAIVAYYTKDAMPINKATIMPRGPTLGHVSMLPENDRWSETRAQLLAQMDVSMGGRVAEELIFGDDYITTGASSDFDGATKIAKMMVTRFGMSDKLGVMTYADLTKQSPETQAAIEKEVRVLLKDSYERAKNLLKTYSDEHKTLAEALLTYETLDAKEIKLVLEGKSLDPR</sequence>
<comment type="similarity">
    <text evidence="3">In the C-terminal section; belongs to the peptidase M41 family.</text>
</comment>
<dbReference type="InterPro" id="IPR000642">
    <property type="entry name" value="Peptidase_M41"/>
</dbReference>
<dbReference type="InterPro" id="IPR005936">
    <property type="entry name" value="FtsH"/>
</dbReference>
<dbReference type="InterPro" id="IPR003960">
    <property type="entry name" value="ATPase_AAA_CS"/>
</dbReference>
<keyword evidence="7" id="KW-0479">Metal-binding</keyword>
<dbReference type="GO" id="GO:0016887">
    <property type="term" value="F:ATP hydrolysis activity"/>
    <property type="evidence" value="ECO:0007669"/>
    <property type="project" value="InterPro"/>
</dbReference>
<dbReference type="FunFam" id="3.40.50.300:FF:000195">
    <property type="entry name" value="ATP-dependent zinc metalloprotease FTSH 11"/>
    <property type="match status" value="1"/>
</dbReference>
<dbReference type="GeneTree" id="ENSGT00550000074836"/>
<evidence type="ECO:0000256" key="8">
    <source>
        <dbReference type="ARBA" id="ARBA00022741"/>
    </source>
</evidence>
<dbReference type="GO" id="GO:0007005">
    <property type="term" value="P:mitochondrion organization"/>
    <property type="evidence" value="ECO:0007669"/>
    <property type="project" value="TreeGrafter"/>
</dbReference>
<dbReference type="InterPro" id="IPR027417">
    <property type="entry name" value="P-loop_NTPase"/>
</dbReference>
<evidence type="ECO:0000256" key="11">
    <source>
        <dbReference type="ARBA" id="ARBA00022840"/>
    </source>
</evidence>
<evidence type="ECO:0000256" key="4">
    <source>
        <dbReference type="ARBA" id="ARBA00010550"/>
    </source>
</evidence>
<keyword evidence="8" id="KW-0547">Nucleotide-binding</keyword>